<gene>
    <name evidence="1" type="ORF">F4820DRAFT_454615</name>
</gene>
<dbReference type="EMBL" id="MU393699">
    <property type="protein sequence ID" value="KAI4858699.1"/>
    <property type="molecule type" value="Genomic_DNA"/>
</dbReference>
<evidence type="ECO:0000313" key="1">
    <source>
        <dbReference type="EMBL" id="KAI4858699.1"/>
    </source>
</evidence>
<proteinExistence type="predicted"/>
<dbReference type="Proteomes" id="UP001497700">
    <property type="component" value="Unassembled WGS sequence"/>
</dbReference>
<organism evidence="1 2">
    <name type="scientific">Hypoxylon rubiginosum</name>
    <dbReference type="NCBI Taxonomy" id="110542"/>
    <lineage>
        <taxon>Eukaryota</taxon>
        <taxon>Fungi</taxon>
        <taxon>Dikarya</taxon>
        <taxon>Ascomycota</taxon>
        <taxon>Pezizomycotina</taxon>
        <taxon>Sordariomycetes</taxon>
        <taxon>Xylariomycetidae</taxon>
        <taxon>Xylariales</taxon>
        <taxon>Hypoxylaceae</taxon>
        <taxon>Hypoxylon</taxon>
    </lineage>
</organism>
<protein>
    <submittedName>
        <fullName evidence="1">Metallo-hydrolase/oxidoreductase</fullName>
    </submittedName>
</protein>
<sequence>MSTFDGIVHEFPDIRIDFFRGLDRRPPLACFLSHVHSDHLAGLDKLRSPFVYCSAATREILLRLEKHPCRLNYARGILEDPRLQTYKHLARVLKPIPLDTPAEIELKPGHNIQVTLIDANHCAGSVMFLIEGDGKAVLCTGDIRSEPWWVNSIARNPSMVEYSTGLKTLDRIYLDTSMLDDFQLQTKAEGLRELLKKVCRYPKDTIFHMQAWTYGYEEVWVALSKALNSKIHVDKYKMGVYKSLVTKSSDKRFAAQTHLTKDAPYLVGFTCGNNQYDGCLTLDEDVRIHSCEKGTSCSIMETKPIVFIQPIVAHLENGRDMVEVGIGGGADDLTQKPSLQLDDILTLIEIIRKNEKILGEFGTEIKDFLKMAVAYSGDVSLDVDISSSAKDESIVDILNSLATKISAIRNPTKKPEENEQDNVLPKKITFPYARHSSLPELRHLVETLRPKDIWPCTVDLISWERRGITMEKLFGDCCTGKVFLHDLLMEQIREKRRDLEEKDEQEEGQPETQPTTTAHLGPRSSPPIPSTDIPEPYEPDGDISTPIVISPPKMRRNQPRSSTLLPDDNDVQTAHDEVELPSSLPRPASKRDYEAFQGEQDTEDSTSQEGDNLTLQDSQTSTISDHAYETRLRAFQAARANMEGDEDWRTFDLISTTGHHSTLEPELGST</sequence>
<keyword evidence="2" id="KW-1185">Reference proteome</keyword>
<accession>A0ACB9YGW3</accession>
<evidence type="ECO:0000313" key="2">
    <source>
        <dbReference type="Proteomes" id="UP001497700"/>
    </source>
</evidence>
<comment type="caution">
    <text evidence="1">The sequence shown here is derived from an EMBL/GenBank/DDBJ whole genome shotgun (WGS) entry which is preliminary data.</text>
</comment>
<name>A0ACB9YGW3_9PEZI</name>
<reference evidence="1 2" key="1">
    <citation type="journal article" date="2022" name="New Phytol.">
        <title>Ecological generalism drives hyperdiversity of secondary metabolite gene clusters in xylarialean endophytes.</title>
        <authorList>
            <person name="Franco M.E.E."/>
            <person name="Wisecaver J.H."/>
            <person name="Arnold A.E."/>
            <person name="Ju Y.M."/>
            <person name="Slot J.C."/>
            <person name="Ahrendt S."/>
            <person name="Moore L.P."/>
            <person name="Eastman K.E."/>
            <person name="Scott K."/>
            <person name="Konkel Z."/>
            <person name="Mondo S.J."/>
            <person name="Kuo A."/>
            <person name="Hayes R.D."/>
            <person name="Haridas S."/>
            <person name="Andreopoulos B."/>
            <person name="Riley R."/>
            <person name="LaButti K."/>
            <person name="Pangilinan J."/>
            <person name="Lipzen A."/>
            <person name="Amirebrahimi M."/>
            <person name="Yan J."/>
            <person name="Adam C."/>
            <person name="Keymanesh K."/>
            <person name="Ng V."/>
            <person name="Louie K."/>
            <person name="Northen T."/>
            <person name="Drula E."/>
            <person name="Henrissat B."/>
            <person name="Hsieh H.M."/>
            <person name="Youens-Clark K."/>
            <person name="Lutzoni F."/>
            <person name="Miadlikowska J."/>
            <person name="Eastwood D.C."/>
            <person name="Hamelin R.C."/>
            <person name="Grigoriev I.V."/>
            <person name="U'Ren J.M."/>
        </authorList>
    </citation>
    <scope>NUCLEOTIDE SEQUENCE [LARGE SCALE GENOMIC DNA]</scope>
    <source>
        <strain evidence="1 2">CBS 119005</strain>
    </source>
</reference>